<proteinExistence type="predicted"/>
<organism evidence="3 4">
    <name type="scientific">Caulifigura coniformis</name>
    <dbReference type="NCBI Taxonomy" id="2527983"/>
    <lineage>
        <taxon>Bacteria</taxon>
        <taxon>Pseudomonadati</taxon>
        <taxon>Planctomycetota</taxon>
        <taxon>Planctomycetia</taxon>
        <taxon>Planctomycetales</taxon>
        <taxon>Planctomycetaceae</taxon>
        <taxon>Caulifigura</taxon>
    </lineage>
</organism>
<protein>
    <submittedName>
        <fullName evidence="3">Uncharacterized protein</fullName>
    </submittedName>
</protein>
<feature type="region of interest" description="Disordered" evidence="2">
    <location>
        <begin position="259"/>
        <end position="279"/>
    </location>
</feature>
<keyword evidence="4" id="KW-1185">Reference proteome</keyword>
<dbReference type="RefSeq" id="WP_145034853.1">
    <property type="nucleotide sequence ID" value="NZ_CP036271.1"/>
</dbReference>
<evidence type="ECO:0000313" key="3">
    <source>
        <dbReference type="EMBL" id="QDT57508.1"/>
    </source>
</evidence>
<dbReference type="InParanoid" id="A0A517SN07"/>
<evidence type="ECO:0000313" key="4">
    <source>
        <dbReference type="Proteomes" id="UP000315700"/>
    </source>
</evidence>
<dbReference type="KEGG" id="ccos:Pan44_55770"/>
<name>A0A517SN07_9PLAN</name>
<feature type="coiled-coil region" evidence="1">
    <location>
        <begin position="190"/>
        <end position="248"/>
    </location>
</feature>
<sequence>MTRWTFLVAVILATTATRGFGQLPISPLRSAQLKSARNDLRRQNEQAQRLQQAERELAVQERQAIAEASAQVAAAKIAHRNAGKDLTKARDTAAQAIEQSLGLKAATEELARAQAAYRELSTPVLEILKASAEFQDAEKISAAAKTAIKELQADTSVDPMTKKSRLSDLVGESLTASNLERVTLKKDPRVNAARERLDAAQQKVADLRKTAAEKGEKDSSVAAAQEGVKSAHEAVQAAEANLAAVKRNGVVAAQLLQAGVVPPGADKGGKGPGKGEKKK</sequence>
<evidence type="ECO:0000256" key="1">
    <source>
        <dbReference type="SAM" id="Coils"/>
    </source>
</evidence>
<evidence type="ECO:0000256" key="2">
    <source>
        <dbReference type="SAM" id="MobiDB-lite"/>
    </source>
</evidence>
<keyword evidence="1" id="KW-0175">Coiled coil</keyword>
<gene>
    <name evidence="3" type="ORF">Pan44_55770</name>
</gene>
<dbReference type="EMBL" id="CP036271">
    <property type="protein sequence ID" value="QDT57508.1"/>
    <property type="molecule type" value="Genomic_DNA"/>
</dbReference>
<feature type="coiled-coil region" evidence="1">
    <location>
        <begin position="30"/>
        <end position="70"/>
    </location>
</feature>
<dbReference type="Proteomes" id="UP000315700">
    <property type="component" value="Chromosome"/>
</dbReference>
<feature type="compositionally biased region" description="Basic and acidic residues" evidence="2">
    <location>
        <begin position="267"/>
        <end position="279"/>
    </location>
</feature>
<accession>A0A517SN07</accession>
<reference evidence="3 4" key="1">
    <citation type="submission" date="2019-02" db="EMBL/GenBank/DDBJ databases">
        <title>Deep-cultivation of Planctomycetes and their phenomic and genomic characterization uncovers novel biology.</title>
        <authorList>
            <person name="Wiegand S."/>
            <person name="Jogler M."/>
            <person name="Boedeker C."/>
            <person name="Pinto D."/>
            <person name="Vollmers J."/>
            <person name="Rivas-Marin E."/>
            <person name="Kohn T."/>
            <person name="Peeters S.H."/>
            <person name="Heuer A."/>
            <person name="Rast P."/>
            <person name="Oberbeckmann S."/>
            <person name="Bunk B."/>
            <person name="Jeske O."/>
            <person name="Meyerdierks A."/>
            <person name="Storesund J.E."/>
            <person name="Kallscheuer N."/>
            <person name="Luecker S."/>
            <person name="Lage O.M."/>
            <person name="Pohl T."/>
            <person name="Merkel B.J."/>
            <person name="Hornburger P."/>
            <person name="Mueller R.-W."/>
            <person name="Bruemmer F."/>
            <person name="Labrenz M."/>
            <person name="Spormann A.M."/>
            <person name="Op den Camp H."/>
            <person name="Overmann J."/>
            <person name="Amann R."/>
            <person name="Jetten M.S.M."/>
            <person name="Mascher T."/>
            <person name="Medema M.H."/>
            <person name="Devos D.P."/>
            <person name="Kaster A.-K."/>
            <person name="Ovreas L."/>
            <person name="Rohde M."/>
            <person name="Galperin M.Y."/>
            <person name="Jogler C."/>
        </authorList>
    </citation>
    <scope>NUCLEOTIDE SEQUENCE [LARGE SCALE GENOMIC DNA]</scope>
    <source>
        <strain evidence="3 4">Pan44</strain>
    </source>
</reference>
<dbReference type="AlphaFoldDB" id="A0A517SN07"/>